<reference evidence="2" key="1">
    <citation type="submission" date="2017-02" db="UniProtKB">
        <authorList>
            <consortium name="WormBaseParasite"/>
        </authorList>
    </citation>
    <scope>IDENTIFICATION</scope>
</reference>
<accession>A0A0N5AP42</accession>
<organism evidence="1 2">
    <name type="scientific">Syphacia muris</name>
    <dbReference type="NCBI Taxonomy" id="451379"/>
    <lineage>
        <taxon>Eukaryota</taxon>
        <taxon>Metazoa</taxon>
        <taxon>Ecdysozoa</taxon>
        <taxon>Nematoda</taxon>
        <taxon>Chromadorea</taxon>
        <taxon>Rhabditida</taxon>
        <taxon>Spirurina</taxon>
        <taxon>Oxyuridomorpha</taxon>
        <taxon>Oxyuroidea</taxon>
        <taxon>Oxyuridae</taxon>
        <taxon>Syphacia</taxon>
    </lineage>
</organism>
<evidence type="ECO:0000313" key="2">
    <source>
        <dbReference type="WBParaSite" id="SMUV_0000640701-mRNA-1"/>
    </source>
</evidence>
<dbReference type="Proteomes" id="UP000046393">
    <property type="component" value="Unplaced"/>
</dbReference>
<protein>
    <submittedName>
        <fullName evidence="2">Protein sleepless</fullName>
    </submittedName>
</protein>
<name>A0A0N5AP42_9BILA</name>
<dbReference type="AlphaFoldDB" id="A0A0N5AP42"/>
<keyword evidence="1" id="KW-1185">Reference proteome</keyword>
<proteinExistence type="predicted"/>
<sequence>MESLSCSQCNGVACMRIKSFNVESNHEVAFTCLPYATRYHQTEPAGCRLSETGEEQVCICYDRNYCNRSPTIHKRLVDLSYSIVAVLLCLWLR</sequence>
<evidence type="ECO:0000313" key="1">
    <source>
        <dbReference type="Proteomes" id="UP000046393"/>
    </source>
</evidence>
<dbReference type="WBParaSite" id="SMUV_0000640701-mRNA-1">
    <property type="protein sequence ID" value="SMUV_0000640701-mRNA-1"/>
    <property type="gene ID" value="SMUV_0000640701"/>
</dbReference>